<evidence type="ECO:0000313" key="3">
    <source>
        <dbReference type="Proteomes" id="UP000297280"/>
    </source>
</evidence>
<sequence length="733" mass="83361">MTLPSAEQTFPTALSRIAGSWSSHPESLGVSHVSSNVMDDLMQDAPNIPFLNDPIESSTWFTPYFVHGLHATQLEPGQDSYQAITPTQPPLNQLSSFNKKAKSRSNACTPTTDTHLSGAIDRVKESARIGKTKKFSGGASASVIRKRARERKVHLFQAFPPLEKAKEALQPYSKSSRYFRQNSEFLFLQLEKLIDEAICSDNASDSSSMSESSNLELDSAYGSLSDMPQPDVSSSLFDERNVHLGRQDTAPSGIRNPELHPDEETPRPAQPSSPTYSSRRKGKTFTGAKTDHFQAHLVDVHHLPGLDTTSAAWTYNQTTKWPSYCGFCTYYFKDWEERKHHVAEHFKKGAEISDWNLLLHNPRRKTMDEPGLSPRDGDDDDDDDDDDDNLHQNGRGRYPTYEATQSTYSTTSSDSSGSFDLSNNGYLDWNNNEGGWGQYNIDSEERCSNSLTSHINRARKNQHGMKRNNPGHDADDNEFISDSYSISEKALSPEPTNTLSTAFQGVETYKTSTTHIVGIATILKYHLTESTTAPETINDAYVRREDGSYHRISLAIMGIEREPSQVTLNSQRSLREYFHSSTHPSRSRERWQSSKLLRQWRKVHAKKDRKHCFESPWKHCTEFDEPCIREDSLRNHQALDRMHHFRDHLKSQHRRAADSLNRLLSKITFNHQSKLCPHVPAKEWKIRRVFKTSYSVPLHQRPEEYEDESLLTSLTRSPGETVATTFLICRIVF</sequence>
<feature type="compositionally biased region" description="Low complexity" evidence="1">
    <location>
        <begin position="404"/>
        <end position="417"/>
    </location>
</feature>
<organism evidence="2 3">
    <name type="scientific">Botrytis porri</name>
    <dbReference type="NCBI Taxonomy" id="87229"/>
    <lineage>
        <taxon>Eukaryota</taxon>
        <taxon>Fungi</taxon>
        <taxon>Dikarya</taxon>
        <taxon>Ascomycota</taxon>
        <taxon>Pezizomycotina</taxon>
        <taxon>Leotiomycetes</taxon>
        <taxon>Helotiales</taxon>
        <taxon>Sclerotiniaceae</taxon>
        <taxon>Botrytis</taxon>
    </lineage>
</organism>
<comment type="caution">
    <text evidence="2">The sequence shown here is derived from an EMBL/GenBank/DDBJ whole genome shotgun (WGS) entry which is preliminary data.</text>
</comment>
<dbReference type="STRING" id="87229.A0A4Z1KJ43"/>
<feature type="region of interest" description="Disordered" evidence="1">
    <location>
        <begin position="364"/>
        <end position="417"/>
    </location>
</feature>
<keyword evidence="3" id="KW-1185">Reference proteome</keyword>
<reference evidence="2 3" key="1">
    <citation type="submission" date="2017-12" db="EMBL/GenBank/DDBJ databases">
        <title>Comparative genomics of Botrytis spp.</title>
        <authorList>
            <person name="Valero-Jimenez C.A."/>
            <person name="Tapia P."/>
            <person name="Veloso J."/>
            <person name="Silva-Moreno E."/>
            <person name="Staats M."/>
            <person name="Valdes J.H."/>
            <person name="Van Kan J.A.L."/>
        </authorList>
    </citation>
    <scope>NUCLEOTIDE SEQUENCE [LARGE SCALE GENOMIC DNA]</scope>
    <source>
        <strain evidence="2 3">MUCL3349</strain>
    </source>
</reference>
<accession>A0A4Z1KJ43</accession>
<gene>
    <name evidence="2" type="ORF">BPOR_0525g00040</name>
</gene>
<evidence type="ECO:0000313" key="2">
    <source>
        <dbReference type="EMBL" id="TGO84272.1"/>
    </source>
</evidence>
<dbReference type="Proteomes" id="UP000297280">
    <property type="component" value="Unassembled WGS sequence"/>
</dbReference>
<dbReference type="AlphaFoldDB" id="A0A4Z1KJ43"/>
<dbReference type="EMBL" id="PQXO01000524">
    <property type="protein sequence ID" value="TGO84272.1"/>
    <property type="molecule type" value="Genomic_DNA"/>
</dbReference>
<protein>
    <recommendedName>
        <fullName evidence="4">C2H2-type domain-containing protein</fullName>
    </recommendedName>
</protein>
<feature type="region of interest" description="Disordered" evidence="1">
    <location>
        <begin position="245"/>
        <end position="284"/>
    </location>
</feature>
<name>A0A4Z1KJ43_9HELO</name>
<feature type="compositionally biased region" description="Basic and acidic residues" evidence="1">
    <location>
        <begin position="257"/>
        <end position="266"/>
    </location>
</feature>
<evidence type="ECO:0000256" key="1">
    <source>
        <dbReference type="SAM" id="MobiDB-lite"/>
    </source>
</evidence>
<evidence type="ECO:0008006" key="4">
    <source>
        <dbReference type="Google" id="ProtNLM"/>
    </source>
</evidence>
<feature type="compositionally biased region" description="Acidic residues" evidence="1">
    <location>
        <begin position="377"/>
        <end position="388"/>
    </location>
</feature>
<proteinExistence type="predicted"/>